<accession>A0A1J0VRW3</accession>
<dbReference type="KEGG" id="nsl:BOX37_13265"/>
<feature type="region of interest" description="Disordered" evidence="1">
    <location>
        <begin position="230"/>
        <end position="252"/>
    </location>
</feature>
<name>A0A1J0VRW3_9NOCA</name>
<dbReference type="InterPro" id="IPR013381">
    <property type="entry name" value="CRISPR-assoc_prot_Cse1"/>
</dbReference>
<dbReference type="Pfam" id="PF09481">
    <property type="entry name" value="CRISPR_Cse1"/>
    <property type="match status" value="1"/>
</dbReference>
<dbReference type="OrthoDB" id="3187690at2"/>
<proteinExistence type="predicted"/>
<evidence type="ECO:0000313" key="3">
    <source>
        <dbReference type="Proteomes" id="UP000183810"/>
    </source>
</evidence>
<protein>
    <submittedName>
        <fullName evidence="2">Type I-E CRISPR-associated protein Cse1/CasA</fullName>
    </submittedName>
</protein>
<reference evidence="2" key="1">
    <citation type="submission" date="2016-11" db="EMBL/GenBank/DDBJ databases">
        <authorList>
            <person name="Jaros S."/>
            <person name="Januszkiewicz K."/>
            <person name="Wedrychowicz H."/>
        </authorList>
    </citation>
    <scope>NUCLEOTIDE SEQUENCE [LARGE SCALE GENOMIC DNA]</scope>
    <source>
        <strain evidence="2">Y48</strain>
    </source>
</reference>
<dbReference type="CDD" id="cd09729">
    <property type="entry name" value="Cse1_I-E"/>
    <property type="match status" value="1"/>
</dbReference>
<dbReference type="Gene3D" id="1.10.132.100">
    <property type="match status" value="1"/>
</dbReference>
<dbReference type="AlphaFoldDB" id="A0A1J0VRW3"/>
<dbReference type="NCBIfam" id="TIGR02547">
    <property type="entry name" value="casA_cse1"/>
    <property type="match status" value="1"/>
</dbReference>
<keyword evidence="3" id="KW-1185">Reference proteome</keyword>
<evidence type="ECO:0000313" key="2">
    <source>
        <dbReference type="EMBL" id="APE34754.1"/>
    </source>
</evidence>
<organism evidence="2 3">
    <name type="scientific">Nocardia mangyaensis</name>
    <dbReference type="NCBI Taxonomy" id="2213200"/>
    <lineage>
        <taxon>Bacteria</taxon>
        <taxon>Bacillati</taxon>
        <taxon>Actinomycetota</taxon>
        <taxon>Actinomycetes</taxon>
        <taxon>Mycobacteriales</taxon>
        <taxon>Nocardiaceae</taxon>
        <taxon>Nocardia</taxon>
    </lineage>
</organism>
<evidence type="ECO:0000256" key="1">
    <source>
        <dbReference type="SAM" id="MobiDB-lite"/>
    </source>
</evidence>
<dbReference type="Proteomes" id="UP000183810">
    <property type="component" value="Chromosome"/>
</dbReference>
<dbReference type="RefSeq" id="WP_071927936.1">
    <property type="nucleotide sequence ID" value="NZ_CP018082.1"/>
</dbReference>
<gene>
    <name evidence="2" type="ORF">BOX37_13265</name>
</gene>
<dbReference type="EMBL" id="CP018082">
    <property type="protein sequence ID" value="APE34754.1"/>
    <property type="molecule type" value="Genomic_DNA"/>
</dbReference>
<sequence length="542" mass="59454">MTTATAGLNLIEDPWIQVVDRSAKVELLAIREVLHRASQLSGIVGEVPTQSFAILRVLSAILRRSIADRPGMAVDVWSSLWECDSLPATEIDRYLDTHRGRFELFDAQQPFFQVAGLKAAGDTVGPLDKLIADVPNGVKYFTTRAGRHLQQIDFAEAARWLVHAHGFDPSGIKTGAVGDPRVKNNKGYPIGVGFAGALGGVFLEGATLRETLLLNLVLLDTNGERYRSDDVPAWERQPDGPGVRTNPVPTGPADLATWQSRRIRLVADENQVTGVVLCNGDPLEPFNQHRLEPMSGWRYSDIQTKKAGKTRHYPRTHDPERSLWRGMSSMLNDLATTESTAGNNITAGVVHWAQRLVEDGVLEATHPIRLHAVGMHYINQQSVIGEVVDDTIGFRVGLLSNRILRSCAVRAVDCADEAVSALSWLVANLTRAAGGDADGPRARAREEGYFALEAPFRRWLVGLDPRNDTFDTQLRAWHQVVFPIIDQLAADAMSAAGKPAWVGRKVEDRWLDAGLASIKYRAQLRKAVPGAFAPTDDDGDLP</sequence>